<dbReference type="BioCyc" id="SESP1179773:BN6_RS27050-MONOMER"/>
<name>K0K3G4_SACES</name>
<dbReference type="KEGG" id="sesp:BN6_56070"/>
<dbReference type="PATRIC" id="fig|1179773.3.peg.5650"/>
<protein>
    <submittedName>
        <fullName evidence="2">Uncharacterized protein</fullName>
    </submittedName>
</protein>
<proteinExistence type="predicted"/>
<evidence type="ECO:0000313" key="2">
    <source>
        <dbReference type="EMBL" id="CCH32866.1"/>
    </source>
</evidence>
<organism evidence="2 3">
    <name type="scientific">Saccharothrix espanaensis (strain ATCC 51144 / DSM 44229 / JCM 9112 / NBRC 15066 / NRRL 15764)</name>
    <dbReference type="NCBI Taxonomy" id="1179773"/>
    <lineage>
        <taxon>Bacteria</taxon>
        <taxon>Bacillati</taxon>
        <taxon>Actinomycetota</taxon>
        <taxon>Actinomycetes</taxon>
        <taxon>Pseudonocardiales</taxon>
        <taxon>Pseudonocardiaceae</taxon>
        <taxon>Saccharothrix</taxon>
    </lineage>
</organism>
<keyword evidence="1" id="KW-0472">Membrane</keyword>
<evidence type="ECO:0000256" key="1">
    <source>
        <dbReference type="SAM" id="Phobius"/>
    </source>
</evidence>
<keyword evidence="1" id="KW-0812">Transmembrane</keyword>
<dbReference type="Proteomes" id="UP000006281">
    <property type="component" value="Chromosome"/>
</dbReference>
<keyword evidence="1" id="KW-1133">Transmembrane helix</keyword>
<sequence>MTLPIVVDGRDDGLWRWLSRDPALGGRIRAVPGRPPESTLGAEFVLIAAVTVVPTLVKAILAYLAERERGRAVKLRLTVKEADGSQRTVELTGQSDAVVVTRLMLDGGTGHRIEATED</sequence>
<dbReference type="RefSeq" id="WP_015102978.1">
    <property type="nucleotide sequence ID" value="NC_019673.1"/>
</dbReference>
<reference evidence="2 3" key="1">
    <citation type="journal article" date="2012" name="BMC Genomics">
        <title>Complete genome sequence of Saccharothrix espanaensis DSM 44229T and comparison to the other completely sequenced Pseudonocardiaceae.</title>
        <authorList>
            <person name="Strobel T."/>
            <person name="Al-Dilaimi A."/>
            <person name="Blom J."/>
            <person name="Gessner A."/>
            <person name="Kalinowski J."/>
            <person name="Luzhetska M."/>
            <person name="Puhler A."/>
            <person name="Szczepanowski R."/>
            <person name="Bechthold A."/>
            <person name="Ruckert C."/>
        </authorList>
    </citation>
    <scope>NUCLEOTIDE SEQUENCE [LARGE SCALE GENOMIC DNA]</scope>
    <source>
        <strain evidence="3">ATCC 51144 / DSM 44229 / JCM 9112 / NBRC 15066 / NRRL 15764</strain>
    </source>
</reference>
<dbReference type="InterPro" id="IPR045428">
    <property type="entry name" value="EACC1"/>
</dbReference>
<dbReference type="HOGENOM" id="CLU_2071436_0_0_11"/>
<keyword evidence="3" id="KW-1185">Reference proteome</keyword>
<feature type="transmembrane region" description="Helical" evidence="1">
    <location>
        <begin position="44"/>
        <end position="65"/>
    </location>
</feature>
<dbReference type="STRING" id="1179773.BN6_56070"/>
<accession>K0K3G4</accession>
<dbReference type="Pfam" id="PF19953">
    <property type="entry name" value="EACC1"/>
    <property type="match status" value="1"/>
</dbReference>
<gene>
    <name evidence="2" type="ordered locus">BN6_56070</name>
</gene>
<dbReference type="AlphaFoldDB" id="K0K3G4"/>
<dbReference type="EMBL" id="HE804045">
    <property type="protein sequence ID" value="CCH32866.1"/>
    <property type="molecule type" value="Genomic_DNA"/>
</dbReference>
<evidence type="ECO:0000313" key="3">
    <source>
        <dbReference type="Proteomes" id="UP000006281"/>
    </source>
</evidence>